<dbReference type="InterPro" id="IPR037047">
    <property type="entry name" value="PITH_dom_sf"/>
</dbReference>
<dbReference type="FunFam" id="3.40.30.10:FF:000245">
    <property type="entry name" value="Thioredoxin"/>
    <property type="match status" value="1"/>
</dbReference>
<dbReference type="GO" id="GO:0005737">
    <property type="term" value="C:cytoplasm"/>
    <property type="evidence" value="ECO:0007669"/>
    <property type="project" value="UniProtKB-ARBA"/>
</dbReference>
<sequence>MSNVRVVNEDAQFQVELTNAGTKLVVVDFYADWCGPCQKIAPFFNQLSSRYPTVVFVKVNVDQCQLTASSNGVRAMPTFLFFRNKTKVDQLQGADQNKLEEKVKKWMGEEEEDGEEGSGGVGVPGQMNLNSMIMKSGCECLNDSDDHPFSHCLDKGGQYLESDCDEQLIMTVSFNQPVRLHSLKIQGPDNGQAAKTVKIFINQPATPDFDAAERNDAVQQFELTAEDVKEDAIINLRYVKFQNIQNVTIFVKDNQGDEETTVVNYLGFIGTPVTATNMTEFKRVAGKKGESH</sequence>
<dbReference type="InterPro" id="IPR036249">
    <property type="entry name" value="Thioredoxin-like_sf"/>
</dbReference>
<dbReference type="Pfam" id="PF00085">
    <property type="entry name" value="Thioredoxin"/>
    <property type="match status" value="1"/>
</dbReference>
<evidence type="ECO:0000313" key="5">
    <source>
        <dbReference type="EMBL" id="CAH1251879.1"/>
    </source>
</evidence>
<evidence type="ECO:0000259" key="3">
    <source>
        <dbReference type="PROSITE" id="PS51352"/>
    </source>
</evidence>
<organism evidence="5 6">
    <name type="scientific">Branchiostoma lanceolatum</name>
    <name type="common">Common lancelet</name>
    <name type="synonym">Amphioxus lanceolatum</name>
    <dbReference type="NCBI Taxonomy" id="7740"/>
    <lineage>
        <taxon>Eukaryota</taxon>
        <taxon>Metazoa</taxon>
        <taxon>Chordata</taxon>
        <taxon>Cephalochordata</taxon>
        <taxon>Leptocardii</taxon>
        <taxon>Amphioxiformes</taxon>
        <taxon>Branchiostomatidae</taxon>
        <taxon>Branchiostoma</taxon>
    </lineage>
</organism>
<dbReference type="PROSITE" id="PS51352">
    <property type="entry name" value="THIOREDOXIN_2"/>
    <property type="match status" value="1"/>
</dbReference>
<evidence type="ECO:0000256" key="1">
    <source>
        <dbReference type="ARBA" id="ARBA00023157"/>
    </source>
</evidence>
<dbReference type="EMBL" id="OV696704">
    <property type="protein sequence ID" value="CAH1251879.1"/>
    <property type="molecule type" value="Genomic_DNA"/>
</dbReference>
<dbReference type="InterPro" id="IPR008979">
    <property type="entry name" value="Galactose-bd-like_sf"/>
</dbReference>
<dbReference type="SUPFAM" id="SSF49785">
    <property type="entry name" value="Galactose-binding domain-like"/>
    <property type="match status" value="1"/>
</dbReference>
<dbReference type="AlphaFoldDB" id="A0A8K0EHP6"/>
<feature type="domain" description="PITH" evidence="4">
    <location>
        <begin position="118"/>
        <end position="288"/>
    </location>
</feature>
<dbReference type="Gene3D" id="2.60.120.470">
    <property type="entry name" value="PITH domain"/>
    <property type="match status" value="1"/>
</dbReference>
<proteinExistence type="predicted"/>
<dbReference type="Proteomes" id="UP000838412">
    <property type="component" value="Chromosome 19"/>
</dbReference>
<evidence type="ECO:0000259" key="4">
    <source>
        <dbReference type="PROSITE" id="PS51532"/>
    </source>
</evidence>
<dbReference type="Pfam" id="PF06201">
    <property type="entry name" value="PITH"/>
    <property type="match status" value="1"/>
</dbReference>
<evidence type="ECO:0000256" key="2">
    <source>
        <dbReference type="ARBA" id="ARBA00023284"/>
    </source>
</evidence>
<keyword evidence="6" id="KW-1185">Reference proteome</keyword>
<name>A0A8K0EHP6_BRALA</name>
<dbReference type="InterPro" id="IPR013766">
    <property type="entry name" value="Thioredoxin_domain"/>
</dbReference>
<dbReference type="CDD" id="cd02947">
    <property type="entry name" value="TRX_family"/>
    <property type="match status" value="1"/>
</dbReference>
<accession>A0A8K0EHP6</accession>
<dbReference type="OrthoDB" id="2121326at2759"/>
<dbReference type="Gene3D" id="3.40.30.10">
    <property type="entry name" value="Glutaredoxin"/>
    <property type="match status" value="1"/>
</dbReference>
<dbReference type="InterPro" id="IPR017937">
    <property type="entry name" value="Thioredoxin_CS"/>
</dbReference>
<dbReference type="PANTHER" id="PTHR46115">
    <property type="entry name" value="THIOREDOXIN-LIKE PROTEIN 1"/>
    <property type="match status" value="1"/>
</dbReference>
<reference evidence="5" key="1">
    <citation type="submission" date="2022-01" db="EMBL/GenBank/DDBJ databases">
        <authorList>
            <person name="Braso-Vives M."/>
        </authorList>
    </citation>
    <scope>NUCLEOTIDE SEQUENCE</scope>
</reference>
<dbReference type="PRINTS" id="PR00421">
    <property type="entry name" value="THIOREDOXIN"/>
</dbReference>
<dbReference type="PROSITE" id="PS51532">
    <property type="entry name" value="PITH"/>
    <property type="match status" value="1"/>
</dbReference>
<keyword evidence="1" id="KW-1015">Disulfide bond</keyword>
<keyword evidence="2" id="KW-0676">Redox-active center</keyword>
<dbReference type="PROSITE" id="PS00194">
    <property type="entry name" value="THIOREDOXIN_1"/>
    <property type="match status" value="1"/>
</dbReference>
<protein>
    <submittedName>
        <fullName evidence="5">TXNL1 protein</fullName>
    </submittedName>
</protein>
<evidence type="ECO:0000313" key="6">
    <source>
        <dbReference type="Proteomes" id="UP000838412"/>
    </source>
</evidence>
<gene>
    <name evidence="5" type="primary">TXNL1</name>
    <name evidence="5" type="ORF">BLAG_LOCUS12120</name>
</gene>
<feature type="domain" description="Thioredoxin" evidence="3">
    <location>
        <begin position="1"/>
        <end position="108"/>
    </location>
</feature>
<dbReference type="SUPFAM" id="SSF52833">
    <property type="entry name" value="Thioredoxin-like"/>
    <property type="match status" value="1"/>
</dbReference>
<dbReference type="InterPro" id="IPR010400">
    <property type="entry name" value="PITH_dom"/>
</dbReference>